<protein>
    <submittedName>
        <fullName evidence="8">2OG-Fe(II) oxygenase</fullName>
    </submittedName>
</protein>
<organism evidence="8 9">
    <name type="scientific">Rhodanobacter thiooxydans</name>
    <dbReference type="NCBI Taxonomy" id="416169"/>
    <lineage>
        <taxon>Bacteria</taxon>
        <taxon>Pseudomonadati</taxon>
        <taxon>Pseudomonadota</taxon>
        <taxon>Gammaproteobacteria</taxon>
        <taxon>Lysobacterales</taxon>
        <taxon>Rhodanobacteraceae</taxon>
        <taxon>Rhodanobacter</taxon>
    </lineage>
</organism>
<dbReference type="SMART" id="SM00702">
    <property type="entry name" value="P4Hc"/>
    <property type="match status" value="1"/>
</dbReference>
<dbReference type="AlphaFoldDB" id="A0A154QLJ1"/>
<proteinExistence type="predicted"/>
<dbReference type="GO" id="GO:0031543">
    <property type="term" value="F:peptidyl-proline dioxygenase activity"/>
    <property type="evidence" value="ECO:0007669"/>
    <property type="project" value="TreeGrafter"/>
</dbReference>
<keyword evidence="2" id="KW-0479">Metal-binding</keyword>
<dbReference type="GO" id="GO:0071456">
    <property type="term" value="P:cellular response to hypoxia"/>
    <property type="evidence" value="ECO:0007669"/>
    <property type="project" value="TreeGrafter"/>
</dbReference>
<dbReference type="Gene3D" id="2.60.120.620">
    <property type="entry name" value="q2cbj1_9rhob like domain"/>
    <property type="match status" value="1"/>
</dbReference>
<dbReference type="SUPFAM" id="SSF51197">
    <property type="entry name" value="Clavaminate synthase-like"/>
    <property type="match status" value="1"/>
</dbReference>
<dbReference type="InterPro" id="IPR006620">
    <property type="entry name" value="Pro_4_hyd_alph"/>
</dbReference>
<evidence type="ECO:0000259" key="7">
    <source>
        <dbReference type="PROSITE" id="PS51471"/>
    </source>
</evidence>
<comment type="cofactor">
    <cofactor evidence="1">
        <name>L-ascorbate</name>
        <dbReference type="ChEBI" id="CHEBI:38290"/>
    </cofactor>
</comment>
<dbReference type="PANTHER" id="PTHR12907:SF26">
    <property type="entry name" value="HIF PROLYL HYDROXYLASE, ISOFORM C"/>
    <property type="match status" value="1"/>
</dbReference>
<evidence type="ECO:0000313" key="8">
    <source>
        <dbReference type="EMBL" id="KZC25095.1"/>
    </source>
</evidence>
<keyword evidence="4" id="KW-0223">Dioxygenase</keyword>
<dbReference type="InterPro" id="IPR044862">
    <property type="entry name" value="Pro_4_hyd_alph_FE2OG_OXY"/>
</dbReference>
<evidence type="ECO:0000313" key="9">
    <source>
        <dbReference type="Proteomes" id="UP000076131"/>
    </source>
</evidence>
<accession>A0A154QLJ1</accession>
<reference evidence="8 9" key="1">
    <citation type="journal article" date="2016" name="MBio">
        <title>Lateral Gene Transfer in a Heavy Metal-Contaminated-Groundwater Microbial Community.</title>
        <authorList>
            <person name="Hemme C.L."/>
            <person name="Green S.J."/>
            <person name="Rishishwar L."/>
            <person name="Prakash O."/>
            <person name="Pettenato A."/>
            <person name="Chakraborty R."/>
            <person name="Deutschbauer A.M."/>
            <person name="Van Nostrand J.D."/>
            <person name="Wu L."/>
            <person name="He Z."/>
            <person name="Jordan I.K."/>
            <person name="Hazen T.C."/>
            <person name="Arkin A.P."/>
            <person name="Kostka J.E."/>
            <person name="Zhou J."/>
        </authorList>
    </citation>
    <scope>NUCLEOTIDE SEQUENCE [LARGE SCALE GENOMIC DNA]</scope>
    <source>
        <strain evidence="8 9">FW104-T7</strain>
    </source>
</reference>
<keyword evidence="5" id="KW-0560">Oxidoreductase</keyword>
<dbReference type="eggNOG" id="COG3751">
    <property type="taxonomic scope" value="Bacteria"/>
</dbReference>
<evidence type="ECO:0000256" key="2">
    <source>
        <dbReference type="ARBA" id="ARBA00022723"/>
    </source>
</evidence>
<evidence type="ECO:0000256" key="6">
    <source>
        <dbReference type="ARBA" id="ARBA00023004"/>
    </source>
</evidence>
<dbReference type="Proteomes" id="UP000076131">
    <property type="component" value="Unassembled WGS sequence"/>
</dbReference>
<dbReference type="Pfam" id="PF13640">
    <property type="entry name" value="2OG-FeII_Oxy_3"/>
    <property type="match status" value="1"/>
</dbReference>
<dbReference type="PROSITE" id="PS51471">
    <property type="entry name" value="FE2OG_OXY"/>
    <property type="match status" value="1"/>
</dbReference>
<sequence>MDDASLFRTAADTLAGEGWCVLNGLLTAAQTRALADECAALYAARRLAPARVGATHMATELRGDRTQWFDPAAPSGPQQAFLTRIDALRRALNRELMLGLVESEAHYAVYAPGARYARHLDRLRDDDARVLSAVFYLNEGWQEADGGALRLYRGDGTHRDILPHAGTLLLFLSARFEHEVLPATRDRLSIPCWMRQRSPDRAV</sequence>
<dbReference type="InterPro" id="IPR051559">
    <property type="entry name" value="HIF_prolyl_hydroxylases"/>
</dbReference>
<keyword evidence="3" id="KW-0847">Vitamin C</keyword>
<evidence type="ECO:0000256" key="1">
    <source>
        <dbReference type="ARBA" id="ARBA00001961"/>
    </source>
</evidence>
<evidence type="ECO:0000256" key="3">
    <source>
        <dbReference type="ARBA" id="ARBA00022896"/>
    </source>
</evidence>
<keyword evidence="6" id="KW-0408">Iron</keyword>
<feature type="domain" description="Fe2OG dioxygenase" evidence="7">
    <location>
        <begin position="84"/>
        <end position="196"/>
    </location>
</feature>
<dbReference type="STRING" id="416169.RHOFW104T7_05395"/>
<dbReference type="GO" id="GO:0008198">
    <property type="term" value="F:ferrous iron binding"/>
    <property type="evidence" value="ECO:0007669"/>
    <property type="project" value="TreeGrafter"/>
</dbReference>
<keyword evidence="9" id="KW-1185">Reference proteome</keyword>
<comment type="caution">
    <text evidence="8">The sequence shown here is derived from an EMBL/GenBank/DDBJ whole genome shotgun (WGS) entry which is preliminary data.</text>
</comment>
<dbReference type="RefSeq" id="WP_008438564.1">
    <property type="nucleotide sequence ID" value="NZ_LVJS01000011.1"/>
</dbReference>
<evidence type="ECO:0000256" key="5">
    <source>
        <dbReference type="ARBA" id="ARBA00023002"/>
    </source>
</evidence>
<dbReference type="EMBL" id="LVJS01000011">
    <property type="protein sequence ID" value="KZC25095.1"/>
    <property type="molecule type" value="Genomic_DNA"/>
</dbReference>
<dbReference type="PANTHER" id="PTHR12907">
    <property type="entry name" value="EGL NINE HOMOLOG-RELATED"/>
    <property type="match status" value="1"/>
</dbReference>
<dbReference type="InterPro" id="IPR005123">
    <property type="entry name" value="Oxoglu/Fe-dep_dioxygenase_dom"/>
</dbReference>
<name>A0A154QLJ1_9GAMM</name>
<gene>
    <name evidence="8" type="ORF">RHOFW104T7_05395</name>
</gene>
<evidence type="ECO:0000256" key="4">
    <source>
        <dbReference type="ARBA" id="ARBA00022964"/>
    </source>
</evidence>
<dbReference type="GO" id="GO:0031418">
    <property type="term" value="F:L-ascorbic acid binding"/>
    <property type="evidence" value="ECO:0007669"/>
    <property type="project" value="UniProtKB-KW"/>
</dbReference>